<evidence type="ECO:0000313" key="9">
    <source>
        <dbReference type="Proteomes" id="UP000694523"/>
    </source>
</evidence>
<comment type="similarity">
    <text evidence="2">Belongs to the ZIP transporter (TC 2.A.5) family.</text>
</comment>
<keyword evidence="7" id="KW-0732">Signal</keyword>
<keyword evidence="9" id="KW-1185">Reference proteome</keyword>
<sequence>MENVLFLFTCFIIMNLQNVATLERQDYLENILLFFGQNETISTKNLEELLLLISARRLESISEENPLSDQECPSAGQILSQLGLANLSQLSVGHLEKLCPAVLTQVLLPSCPYVVPEPLPPMDYSVWGYGFLAVTIINLASLLGLFLLPFTKKPYFPKVLTYFIGLAIGTLFSNAVLQLIPEALGFDPKADNYVAKAVGIFGGFYALFFVEKVLKMVLRVDEEHGHSHFSPDHPPDNSLQNGVLTAKKESIILTDVNTIDKSGSGGDLSQTNTQDIPELEVQCHWLRGRRATDIKTVAWMITLSDGLHNFIDGLAIGASFTVSVLAGFSTSTAIVCEEFPHELGDFVILLNSGMSVPQAIFFNLLSATLCYFGLVFGILLGSSFAPNAIFAIAGGMFLYIALADMFPEMDNIAREHSQRSSKIIFFLIQNAGLLSGFAIILLITVFAGDINLD</sequence>
<feature type="transmembrane region" description="Helical" evidence="6">
    <location>
        <begin position="193"/>
        <end position="210"/>
    </location>
</feature>
<evidence type="ECO:0000256" key="7">
    <source>
        <dbReference type="SAM" id="SignalP"/>
    </source>
</evidence>
<evidence type="ECO:0000256" key="4">
    <source>
        <dbReference type="ARBA" id="ARBA00022989"/>
    </source>
</evidence>
<evidence type="ECO:0000256" key="2">
    <source>
        <dbReference type="ARBA" id="ARBA00006939"/>
    </source>
</evidence>
<feature type="transmembrane region" description="Helical" evidence="6">
    <location>
        <begin position="160"/>
        <end position="181"/>
    </location>
</feature>
<feature type="transmembrane region" description="Helical" evidence="6">
    <location>
        <begin position="359"/>
        <end position="378"/>
    </location>
</feature>
<name>A0A8C6SNK3_9GOBI</name>
<feature type="chain" id="PRO_5034702228" evidence="7">
    <location>
        <begin position="22"/>
        <end position="453"/>
    </location>
</feature>
<reference evidence="8" key="2">
    <citation type="submission" date="2025-09" db="UniProtKB">
        <authorList>
            <consortium name="Ensembl"/>
        </authorList>
    </citation>
    <scope>IDENTIFICATION</scope>
</reference>
<reference evidence="8" key="1">
    <citation type="submission" date="2025-08" db="UniProtKB">
        <authorList>
            <consortium name="Ensembl"/>
        </authorList>
    </citation>
    <scope>IDENTIFICATION</scope>
</reference>
<protein>
    <submittedName>
        <fullName evidence="8">Solute carrier family 39 member 8</fullName>
    </submittedName>
</protein>
<feature type="signal peptide" evidence="7">
    <location>
        <begin position="1"/>
        <end position="21"/>
    </location>
</feature>
<feature type="transmembrane region" description="Helical" evidence="6">
    <location>
        <begin position="384"/>
        <end position="402"/>
    </location>
</feature>
<dbReference type="Ensembl" id="ENSNMLT00000009075.1">
    <property type="protein sequence ID" value="ENSNMLP00000007977.1"/>
    <property type="gene ID" value="ENSNMLG00000005675.1"/>
</dbReference>
<keyword evidence="4 6" id="KW-1133">Transmembrane helix</keyword>
<dbReference type="InterPro" id="IPR003689">
    <property type="entry name" value="ZIP"/>
</dbReference>
<dbReference type="Proteomes" id="UP000694523">
    <property type="component" value="Unplaced"/>
</dbReference>
<dbReference type="PANTHER" id="PTHR12191:SF2">
    <property type="entry name" value="METAL CATION SYMPORTER ZIP8"/>
    <property type="match status" value="1"/>
</dbReference>
<dbReference type="GO" id="GO:0005385">
    <property type="term" value="F:zinc ion transmembrane transporter activity"/>
    <property type="evidence" value="ECO:0007669"/>
    <property type="project" value="TreeGrafter"/>
</dbReference>
<dbReference type="GO" id="GO:0071578">
    <property type="term" value="P:zinc ion import across plasma membrane"/>
    <property type="evidence" value="ECO:0007669"/>
    <property type="project" value="TreeGrafter"/>
</dbReference>
<dbReference type="AlphaFoldDB" id="A0A8C6SNK3"/>
<dbReference type="GO" id="GO:0030003">
    <property type="term" value="P:intracellular monoatomic cation homeostasis"/>
    <property type="evidence" value="ECO:0007669"/>
    <property type="project" value="TreeGrafter"/>
</dbReference>
<proteinExistence type="inferred from homology"/>
<organism evidence="8 9">
    <name type="scientific">Neogobius melanostomus</name>
    <name type="common">round goby</name>
    <dbReference type="NCBI Taxonomy" id="47308"/>
    <lineage>
        <taxon>Eukaryota</taxon>
        <taxon>Metazoa</taxon>
        <taxon>Chordata</taxon>
        <taxon>Craniata</taxon>
        <taxon>Vertebrata</taxon>
        <taxon>Euteleostomi</taxon>
        <taxon>Actinopterygii</taxon>
        <taxon>Neopterygii</taxon>
        <taxon>Teleostei</taxon>
        <taxon>Neoteleostei</taxon>
        <taxon>Acanthomorphata</taxon>
        <taxon>Gobiaria</taxon>
        <taxon>Gobiiformes</taxon>
        <taxon>Gobioidei</taxon>
        <taxon>Gobiidae</taxon>
        <taxon>Benthophilinae</taxon>
        <taxon>Neogobiini</taxon>
        <taxon>Neogobius</taxon>
    </lineage>
</organism>
<evidence type="ECO:0000313" key="8">
    <source>
        <dbReference type="Ensembl" id="ENSNMLP00000007977.1"/>
    </source>
</evidence>
<accession>A0A8C6SNK3</accession>
<keyword evidence="5 6" id="KW-0472">Membrane</keyword>
<evidence type="ECO:0000256" key="6">
    <source>
        <dbReference type="SAM" id="Phobius"/>
    </source>
</evidence>
<dbReference type="InterPro" id="IPR050799">
    <property type="entry name" value="ZIP_Transporter"/>
</dbReference>
<evidence type="ECO:0000256" key="3">
    <source>
        <dbReference type="ARBA" id="ARBA00022692"/>
    </source>
</evidence>
<keyword evidence="3 6" id="KW-0812">Transmembrane</keyword>
<comment type="subcellular location">
    <subcellularLocation>
        <location evidence="1">Membrane</location>
        <topology evidence="1">Multi-pass membrane protein</topology>
    </subcellularLocation>
</comment>
<dbReference type="GO" id="GO:0005886">
    <property type="term" value="C:plasma membrane"/>
    <property type="evidence" value="ECO:0007669"/>
    <property type="project" value="TreeGrafter"/>
</dbReference>
<evidence type="ECO:0000256" key="1">
    <source>
        <dbReference type="ARBA" id="ARBA00004141"/>
    </source>
</evidence>
<dbReference type="PANTHER" id="PTHR12191">
    <property type="entry name" value="SOLUTE CARRIER FAMILY 39"/>
    <property type="match status" value="1"/>
</dbReference>
<dbReference type="GO" id="GO:0140410">
    <property type="term" value="F:monoatomic cation:bicarbonate symporter activity"/>
    <property type="evidence" value="ECO:0007669"/>
    <property type="project" value="TreeGrafter"/>
</dbReference>
<dbReference type="Pfam" id="PF02535">
    <property type="entry name" value="Zip"/>
    <property type="match status" value="1"/>
</dbReference>
<evidence type="ECO:0000256" key="5">
    <source>
        <dbReference type="ARBA" id="ARBA00023136"/>
    </source>
</evidence>
<feature type="transmembrane region" description="Helical" evidence="6">
    <location>
        <begin position="423"/>
        <end position="447"/>
    </location>
</feature>
<feature type="transmembrane region" description="Helical" evidence="6">
    <location>
        <begin position="126"/>
        <end position="148"/>
    </location>
</feature>